<name>A0A8R7PP46_TRIUA</name>
<reference evidence="2" key="2">
    <citation type="submission" date="2018-03" db="EMBL/GenBank/DDBJ databases">
        <title>The Triticum urartu genome reveals the dynamic nature of wheat genome evolution.</title>
        <authorList>
            <person name="Ling H."/>
            <person name="Ma B."/>
            <person name="Shi X."/>
            <person name="Liu H."/>
            <person name="Dong L."/>
            <person name="Sun H."/>
            <person name="Cao Y."/>
            <person name="Gao Q."/>
            <person name="Zheng S."/>
            <person name="Li Y."/>
            <person name="Yu Y."/>
            <person name="Du H."/>
            <person name="Qi M."/>
            <person name="Li Y."/>
            <person name="Yu H."/>
            <person name="Cui Y."/>
            <person name="Wang N."/>
            <person name="Chen C."/>
            <person name="Wu H."/>
            <person name="Zhao Y."/>
            <person name="Zhang J."/>
            <person name="Li Y."/>
            <person name="Zhou W."/>
            <person name="Zhang B."/>
            <person name="Hu W."/>
            <person name="Eijk M."/>
            <person name="Tang J."/>
            <person name="Witsenboer H."/>
            <person name="Zhao S."/>
            <person name="Li Z."/>
            <person name="Zhang A."/>
            <person name="Wang D."/>
            <person name="Liang C."/>
        </authorList>
    </citation>
    <scope>NUCLEOTIDE SEQUENCE [LARGE SCALE GENOMIC DNA]</scope>
    <source>
        <strain evidence="2">cv. G1812</strain>
    </source>
</reference>
<evidence type="ECO:0000313" key="3">
    <source>
        <dbReference type="Proteomes" id="UP000015106"/>
    </source>
</evidence>
<dbReference type="Gramene" id="TuG1812G0300000886.01.T01">
    <property type="protein sequence ID" value="TuG1812G0300000886.01.T01.cds456733"/>
    <property type="gene ID" value="TuG1812G0300000886.01"/>
</dbReference>
<dbReference type="AlphaFoldDB" id="A0A8R7PP46"/>
<organism evidence="2 3">
    <name type="scientific">Triticum urartu</name>
    <name type="common">Red wild einkorn</name>
    <name type="synonym">Crithodium urartu</name>
    <dbReference type="NCBI Taxonomy" id="4572"/>
    <lineage>
        <taxon>Eukaryota</taxon>
        <taxon>Viridiplantae</taxon>
        <taxon>Streptophyta</taxon>
        <taxon>Embryophyta</taxon>
        <taxon>Tracheophyta</taxon>
        <taxon>Spermatophyta</taxon>
        <taxon>Magnoliopsida</taxon>
        <taxon>Liliopsida</taxon>
        <taxon>Poales</taxon>
        <taxon>Poaceae</taxon>
        <taxon>BOP clade</taxon>
        <taxon>Pooideae</taxon>
        <taxon>Triticodae</taxon>
        <taxon>Triticeae</taxon>
        <taxon>Triticinae</taxon>
        <taxon>Triticum</taxon>
    </lineage>
</organism>
<sequence>MPNRVVPPNWPDHAERVSLASSPTHQRGRRPARRPAPSPSMGMAAAIHLPLLYGTPSPRLDMQPCRRLLPLAGDEASPRLLPLDQGSRKGWGGSLSIQPLPRLALWNDGSSPVFLSSSSS</sequence>
<proteinExistence type="predicted"/>
<keyword evidence="3" id="KW-1185">Reference proteome</keyword>
<dbReference type="EnsemblPlants" id="TuG1812G0300000886.01.T01">
    <property type="protein sequence ID" value="TuG1812G0300000886.01.T01.cds456733"/>
    <property type="gene ID" value="TuG1812G0300000886.01"/>
</dbReference>
<evidence type="ECO:0000256" key="1">
    <source>
        <dbReference type="SAM" id="MobiDB-lite"/>
    </source>
</evidence>
<feature type="region of interest" description="Disordered" evidence="1">
    <location>
        <begin position="1"/>
        <end position="41"/>
    </location>
</feature>
<dbReference type="Proteomes" id="UP000015106">
    <property type="component" value="Chromosome 3"/>
</dbReference>
<accession>A0A8R7PP46</accession>
<reference evidence="3" key="1">
    <citation type="journal article" date="2013" name="Nature">
        <title>Draft genome of the wheat A-genome progenitor Triticum urartu.</title>
        <authorList>
            <person name="Ling H.Q."/>
            <person name="Zhao S."/>
            <person name="Liu D."/>
            <person name="Wang J."/>
            <person name="Sun H."/>
            <person name="Zhang C."/>
            <person name="Fan H."/>
            <person name="Li D."/>
            <person name="Dong L."/>
            <person name="Tao Y."/>
            <person name="Gao C."/>
            <person name="Wu H."/>
            <person name="Li Y."/>
            <person name="Cui Y."/>
            <person name="Guo X."/>
            <person name="Zheng S."/>
            <person name="Wang B."/>
            <person name="Yu K."/>
            <person name="Liang Q."/>
            <person name="Yang W."/>
            <person name="Lou X."/>
            <person name="Chen J."/>
            <person name="Feng M."/>
            <person name="Jian J."/>
            <person name="Zhang X."/>
            <person name="Luo G."/>
            <person name="Jiang Y."/>
            <person name="Liu J."/>
            <person name="Wang Z."/>
            <person name="Sha Y."/>
            <person name="Zhang B."/>
            <person name="Wu H."/>
            <person name="Tang D."/>
            <person name="Shen Q."/>
            <person name="Xue P."/>
            <person name="Zou S."/>
            <person name="Wang X."/>
            <person name="Liu X."/>
            <person name="Wang F."/>
            <person name="Yang Y."/>
            <person name="An X."/>
            <person name="Dong Z."/>
            <person name="Zhang K."/>
            <person name="Zhang X."/>
            <person name="Luo M.C."/>
            <person name="Dvorak J."/>
            <person name="Tong Y."/>
            <person name="Wang J."/>
            <person name="Yang H."/>
            <person name="Li Z."/>
            <person name="Wang D."/>
            <person name="Zhang A."/>
            <person name="Wang J."/>
        </authorList>
    </citation>
    <scope>NUCLEOTIDE SEQUENCE</scope>
    <source>
        <strain evidence="3">cv. G1812</strain>
    </source>
</reference>
<evidence type="ECO:0000313" key="2">
    <source>
        <dbReference type="EnsemblPlants" id="TuG1812G0300000886.01.T01.cds456733"/>
    </source>
</evidence>
<protein>
    <submittedName>
        <fullName evidence="2">Uncharacterized protein</fullName>
    </submittedName>
</protein>
<reference evidence="2" key="3">
    <citation type="submission" date="2022-06" db="UniProtKB">
        <authorList>
            <consortium name="EnsemblPlants"/>
        </authorList>
    </citation>
    <scope>IDENTIFICATION</scope>
</reference>